<dbReference type="EMBL" id="JAOCBV010000001">
    <property type="protein sequence ID" value="MDH0758329.1"/>
    <property type="molecule type" value="Genomic_DNA"/>
</dbReference>
<dbReference type="Pfam" id="PF04488">
    <property type="entry name" value="Gly_transf_sug"/>
    <property type="match status" value="1"/>
</dbReference>
<dbReference type="Proteomes" id="UP001160152">
    <property type="component" value="Unassembled WGS sequence"/>
</dbReference>
<evidence type="ECO:0000313" key="3">
    <source>
        <dbReference type="Proteomes" id="UP001160152"/>
    </source>
</evidence>
<proteinExistence type="predicted"/>
<dbReference type="SUPFAM" id="SSF53448">
    <property type="entry name" value="Nucleotide-diphospho-sugar transferases"/>
    <property type="match status" value="1"/>
</dbReference>
<protein>
    <submittedName>
        <fullName evidence="2">Glycosyltransferase</fullName>
    </submittedName>
</protein>
<reference evidence="2 3" key="1">
    <citation type="submission" date="2022-09" db="EMBL/GenBank/DDBJ databases">
        <title>Intensive care unit water sources are persistently colonized with multi-drug resistant bacteria and are the site of extensive horizontal gene transfer of antibiotic resistance genes.</title>
        <authorList>
            <person name="Diorio-Toth L."/>
        </authorList>
    </citation>
    <scope>NUCLEOTIDE SEQUENCE [LARGE SCALE GENOMIC DNA]</scope>
    <source>
        <strain evidence="2 3">GD03901</strain>
    </source>
</reference>
<name>A0ABD4YG72_9PSED</name>
<sequence length="911" mass="102126">MNFPQPMKQRLLHSALAQMPRPDTLADKLLRDWLAQRGVLLSPADIDVVTFHYQDAEREEGQPWLPPKAKVIQRTSLTDALLANWQGEPSTGSGGLHIGDWAGIAPLHAVTFVDRMRPPPLLSNAMSYLVFNGLYRRTANQELSPATLLPIRAEVFQDYVWGLHLHERLKAQLDSYWQQSRKEYARALEMAFITACNKQVNEGSLSVPAWRLAWQAAGLLPLDTRAITTRLLNVYGYHSTSIIYIKADDSSTVVLYMPGNASPLHEFPDLSALKHWFAEQCKDPERREWLQQCFSPADWEDGLEFSGLITALKGLGCYPAAHTLPDDHPGFATSGTWAPEDTIEFGSPTTSLPITGNLFDHLANRQKQRSYDDLDYRVITNRQVVKTHWGSYLNVAQCLLAPLCVVVPELLAVMVLGGVAQFSLGMDQVINGHSLDEKVEGVENQVFGLFNALPLPIGIARASQAFHYRLPGLLRPSQLADVLGEAANVSVPTDALQLIPAQAAFRETVQIPTGSQRVVVTHVGDDMGHYFEGAFQSSQGFKMQPVVYDLHTDSFIKLSEYKQATPERWKIDTGEPAGLVRVANAQRVVTDAQRMFTLRQLGIELDLPIDYTYFNTLERTPIPRIVSSIWVGDKAISPVFLEALVHNAQALENSDYQYQLFLSRQSPRAYDANLTLLRSRTLHMSVLTLEDQPFYQEFTRSPYFAQYQAALGITNPGITNYSSASDILRYRMLKHIGGFYLDADDRVLNAASGPGTSPLANQTLRTTTNGLLLYPPVSNDQLGFYVKYNNSMIGSHPGNPTLDAISEAILRRFQLDPTFYTERPDRVFNPVGFNAYARRLCRLTGPGVLNDVIDAQLPWLRQLRGMCRLLISPLYDLHGTLDTSQLTQLIREHVPLDRFFEAGRAHSWEHN</sequence>
<gene>
    <name evidence="2" type="ORF">N5C70_16660</name>
</gene>
<evidence type="ECO:0000313" key="2">
    <source>
        <dbReference type="EMBL" id="MDH0758329.1"/>
    </source>
</evidence>
<dbReference type="Gene3D" id="3.90.550.20">
    <property type="match status" value="1"/>
</dbReference>
<dbReference type="RefSeq" id="WP_280070280.1">
    <property type="nucleotide sequence ID" value="NZ_JAOCBV010000001.1"/>
</dbReference>
<dbReference type="InterPro" id="IPR007577">
    <property type="entry name" value="GlycoTrfase_DXD_sugar-bd_CS"/>
</dbReference>
<evidence type="ECO:0000259" key="1">
    <source>
        <dbReference type="Pfam" id="PF20178"/>
    </source>
</evidence>
<dbReference type="InterPro" id="IPR046673">
    <property type="entry name" value="ToxA_N"/>
</dbReference>
<dbReference type="InterPro" id="IPR029044">
    <property type="entry name" value="Nucleotide-diphossugar_trans"/>
</dbReference>
<organism evidence="2 3">
    <name type="scientific">Pseudomonas juntendi</name>
    <dbReference type="NCBI Taxonomy" id="2666183"/>
    <lineage>
        <taxon>Bacteria</taxon>
        <taxon>Pseudomonadati</taxon>
        <taxon>Pseudomonadota</taxon>
        <taxon>Gammaproteobacteria</taxon>
        <taxon>Pseudomonadales</taxon>
        <taxon>Pseudomonadaceae</taxon>
        <taxon>Pseudomonas</taxon>
    </lineage>
</organism>
<accession>A0ABD4YG72</accession>
<dbReference type="AlphaFoldDB" id="A0ABD4YG72"/>
<comment type="caution">
    <text evidence="2">The sequence shown here is derived from an EMBL/GenBank/DDBJ whole genome shotgun (WGS) entry which is preliminary data.</text>
</comment>
<feature type="domain" description="Dermonecrotic toxin N-terminal" evidence="1">
    <location>
        <begin position="16"/>
        <end position="295"/>
    </location>
</feature>
<dbReference type="Pfam" id="PF20178">
    <property type="entry name" value="ToxA_N"/>
    <property type="match status" value="1"/>
</dbReference>